<organism evidence="1 2">
    <name type="scientific">Lentinula raphanica</name>
    <dbReference type="NCBI Taxonomy" id="153919"/>
    <lineage>
        <taxon>Eukaryota</taxon>
        <taxon>Fungi</taxon>
        <taxon>Dikarya</taxon>
        <taxon>Basidiomycota</taxon>
        <taxon>Agaricomycotina</taxon>
        <taxon>Agaricomycetes</taxon>
        <taxon>Agaricomycetidae</taxon>
        <taxon>Agaricales</taxon>
        <taxon>Marasmiineae</taxon>
        <taxon>Omphalotaceae</taxon>
        <taxon>Lentinula</taxon>
    </lineage>
</organism>
<evidence type="ECO:0000313" key="1">
    <source>
        <dbReference type="EMBL" id="KAJ3834291.1"/>
    </source>
</evidence>
<gene>
    <name evidence="1" type="ORF">F5878DRAFT_630902</name>
</gene>
<evidence type="ECO:0000313" key="2">
    <source>
        <dbReference type="Proteomes" id="UP001163846"/>
    </source>
</evidence>
<dbReference type="AlphaFoldDB" id="A0AA38P195"/>
<comment type="caution">
    <text evidence="1">The sequence shown here is derived from an EMBL/GenBank/DDBJ whole genome shotgun (WGS) entry which is preliminary data.</text>
</comment>
<keyword evidence="2" id="KW-1185">Reference proteome</keyword>
<protein>
    <submittedName>
        <fullName evidence="1">Uncharacterized protein</fullName>
    </submittedName>
</protein>
<sequence>MFRLLPRQPLRTFSSSTKRYNQLRSQSNDFRPPWVYTFARVASNLSICVVTTYAVFFYDFGNDDHVFQPVRKWVSRQKSALLSLSPDEERFIESEKRKADSPRPPNSGS</sequence>
<dbReference type="EMBL" id="MU806553">
    <property type="protein sequence ID" value="KAJ3834291.1"/>
    <property type="molecule type" value="Genomic_DNA"/>
</dbReference>
<accession>A0AA38P195</accession>
<dbReference type="Proteomes" id="UP001163846">
    <property type="component" value="Unassembled WGS sequence"/>
</dbReference>
<proteinExistence type="predicted"/>
<name>A0AA38P195_9AGAR</name>
<reference evidence="1" key="1">
    <citation type="submission" date="2022-08" db="EMBL/GenBank/DDBJ databases">
        <authorList>
            <consortium name="DOE Joint Genome Institute"/>
            <person name="Min B."/>
            <person name="Riley R."/>
            <person name="Sierra-Patev S."/>
            <person name="Naranjo-Ortiz M."/>
            <person name="Looney B."/>
            <person name="Konkel Z."/>
            <person name="Slot J.C."/>
            <person name="Sakamoto Y."/>
            <person name="Steenwyk J.L."/>
            <person name="Rokas A."/>
            <person name="Carro J."/>
            <person name="Camarero S."/>
            <person name="Ferreira P."/>
            <person name="Molpeceres G."/>
            <person name="Ruiz-Duenas F.J."/>
            <person name="Serrano A."/>
            <person name="Henrissat B."/>
            <person name="Drula E."/>
            <person name="Hughes K.W."/>
            <person name="Mata J.L."/>
            <person name="Ishikawa N.K."/>
            <person name="Vargas-Isla R."/>
            <person name="Ushijima S."/>
            <person name="Smith C.A."/>
            <person name="Ahrendt S."/>
            <person name="Andreopoulos W."/>
            <person name="He G."/>
            <person name="Labutti K."/>
            <person name="Lipzen A."/>
            <person name="Ng V."/>
            <person name="Sandor L."/>
            <person name="Barry K."/>
            <person name="Martinez A.T."/>
            <person name="Xiao Y."/>
            <person name="Gibbons J.G."/>
            <person name="Terashima K."/>
            <person name="Hibbett D.S."/>
            <person name="Grigoriev I.V."/>
        </authorList>
    </citation>
    <scope>NUCLEOTIDE SEQUENCE</scope>
    <source>
        <strain evidence="1">TFB9207</strain>
    </source>
</reference>